<feature type="domain" description="Transposase IS200-like" evidence="1">
    <location>
        <begin position="51"/>
        <end position="165"/>
    </location>
</feature>
<gene>
    <name evidence="2" type="ORF">XD73_1345</name>
</gene>
<dbReference type="SMART" id="SM01321">
    <property type="entry name" value="Y1_Tnp"/>
    <property type="match status" value="1"/>
</dbReference>
<dbReference type="Gene3D" id="3.30.70.1290">
    <property type="entry name" value="Transposase IS200-like"/>
    <property type="match status" value="1"/>
</dbReference>
<reference evidence="2 3" key="1">
    <citation type="journal article" date="2015" name="MBio">
        <title>Genome-Resolved Metagenomic Analysis Reveals Roles for Candidate Phyla and Other Microbial Community Members in Biogeochemical Transformations in Oil Reservoirs.</title>
        <authorList>
            <person name="Hu P."/>
            <person name="Tom L."/>
            <person name="Singh A."/>
            <person name="Thomas B.C."/>
            <person name="Baker B.J."/>
            <person name="Piceno Y.M."/>
            <person name="Andersen G.L."/>
            <person name="Banfield J.F."/>
        </authorList>
    </citation>
    <scope>NUCLEOTIDE SEQUENCE [LARGE SCALE GENOMIC DNA]</scope>
    <source>
        <strain evidence="2">46_16</strain>
    </source>
</reference>
<sequence length="210" mass="25332">MGLNHQKSIKITQDAPLLNRAHPLCSGLSHKLNNKTTKMQRPLHHPPHVLVDNTWYFITSHTLGEKDIEREDIKNIWINILKELTKKFNYRLYAWVILNNHYHILCKVENSKDLPNFINRLHGSSSYSINKKCNSQGRKIWQNYWDRIIRDESDFWVKFNYIHYNPVKHGYVTEPGKWDYSSYRYFLKRKGETWVADCWQSYPILEYDFE</sequence>
<dbReference type="EMBL" id="LGFU01000153">
    <property type="protein sequence ID" value="KUK45781.1"/>
    <property type="molecule type" value="Genomic_DNA"/>
</dbReference>
<dbReference type="PANTHER" id="PTHR36966:SF1">
    <property type="entry name" value="REP-ASSOCIATED TYROSINE TRANSPOSASE"/>
    <property type="match status" value="1"/>
</dbReference>
<dbReference type="AlphaFoldDB" id="A0A101FWI7"/>
<dbReference type="InterPro" id="IPR002686">
    <property type="entry name" value="Transposase_17"/>
</dbReference>
<proteinExistence type="predicted"/>
<dbReference type="GO" id="GO:0004803">
    <property type="term" value="F:transposase activity"/>
    <property type="evidence" value="ECO:0007669"/>
    <property type="project" value="InterPro"/>
</dbReference>
<comment type="caution">
    <text evidence="2">The sequence shown here is derived from an EMBL/GenBank/DDBJ whole genome shotgun (WGS) entry which is preliminary data.</text>
</comment>
<dbReference type="GO" id="GO:0006313">
    <property type="term" value="P:DNA transposition"/>
    <property type="evidence" value="ECO:0007669"/>
    <property type="project" value="InterPro"/>
</dbReference>
<dbReference type="NCBIfam" id="NF047646">
    <property type="entry name" value="REP_Tyr_transpos"/>
    <property type="match status" value="1"/>
</dbReference>
<dbReference type="PANTHER" id="PTHR36966">
    <property type="entry name" value="REP-ASSOCIATED TYROSINE TRANSPOSASE"/>
    <property type="match status" value="1"/>
</dbReference>
<evidence type="ECO:0000313" key="3">
    <source>
        <dbReference type="Proteomes" id="UP000064249"/>
    </source>
</evidence>
<accession>A0A101FWI7</accession>
<dbReference type="SUPFAM" id="SSF143422">
    <property type="entry name" value="Transposase IS200-like"/>
    <property type="match status" value="1"/>
</dbReference>
<name>A0A101FWI7_9CHLR</name>
<dbReference type="InterPro" id="IPR052715">
    <property type="entry name" value="RAYT_transposase"/>
</dbReference>
<dbReference type="GO" id="GO:0043565">
    <property type="term" value="F:sequence-specific DNA binding"/>
    <property type="evidence" value="ECO:0007669"/>
    <property type="project" value="TreeGrafter"/>
</dbReference>
<organism evidence="2 3">
    <name type="scientific">Anaerolinea thermophila</name>
    <dbReference type="NCBI Taxonomy" id="167964"/>
    <lineage>
        <taxon>Bacteria</taxon>
        <taxon>Bacillati</taxon>
        <taxon>Chloroflexota</taxon>
        <taxon>Anaerolineae</taxon>
        <taxon>Anaerolineales</taxon>
        <taxon>Anaerolineaceae</taxon>
        <taxon>Anaerolinea</taxon>
    </lineage>
</organism>
<dbReference type="Pfam" id="PF01797">
    <property type="entry name" value="Y1_Tnp"/>
    <property type="match status" value="1"/>
</dbReference>
<evidence type="ECO:0000313" key="2">
    <source>
        <dbReference type="EMBL" id="KUK45781.1"/>
    </source>
</evidence>
<protein>
    <recommendedName>
        <fullName evidence="1">Transposase IS200-like domain-containing protein</fullName>
    </recommendedName>
</protein>
<dbReference type="Proteomes" id="UP000064249">
    <property type="component" value="Unassembled WGS sequence"/>
</dbReference>
<dbReference type="InterPro" id="IPR036515">
    <property type="entry name" value="Transposase_17_sf"/>
</dbReference>
<evidence type="ECO:0000259" key="1">
    <source>
        <dbReference type="SMART" id="SM01321"/>
    </source>
</evidence>